<dbReference type="KEGG" id="apb:SAR116_0599"/>
<dbReference type="PANTHER" id="PTHR11895:SF176">
    <property type="entry name" value="AMIDASE AMID-RELATED"/>
    <property type="match status" value="1"/>
</dbReference>
<dbReference type="Pfam" id="PF01425">
    <property type="entry name" value="Amidase"/>
    <property type="match status" value="1"/>
</dbReference>
<dbReference type="InterPro" id="IPR036928">
    <property type="entry name" value="AS_sf"/>
</dbReference>
<dbReference type="InterPro" id="IPR023631">
    <property type="entry name" value="Amidase_dom"/>
</dbReference>
<gene>
    <name evidence="2" type="ordered locus">SAR116_0599</name>
</gene>
<evidence type="ECO:0000313" key="2">
    <source>
        <dbReference type="EMBL" id="ADE38842.1"/>
    </source>
</evidence>
<organism evidence="2 3">
    <name type="scientific">Puniceispirillum marinum (strain IMCC1322)</name>
    <dbReference type="NCBI Taxonomy" id="488538"/>
    <lineage>
        <taxon>Bacteria</taxon>
        <taxon>Pseudomonadati</taxon>
        <taxon>Pseudomonadota</taxon>
        <taxon>Alphaproteobacteria</taxon>
        <taxon>Candidatus Puniceispirillales</taxon>
        <taxon>Candidatus Puniceispirillaceae</taxon>
        <taxon>Candidatus Puniceispirillum</taxon>
    </lineage>
</organism>
<protein>
    <submittedName>
        <fullName evidence="2">Amidase</fullName>
        <ecNumber evidence="2">6.3.5.-</ecNumber>
    </submittedName>
</protein>
<dbReference type="RefSeq" id="WP_013045471.1">
    <property type="nucleotide sequence ID" value="NC_014010.1"/>
</dbReference>
<dbReference type="PANTHER" id="PTHR11895">
    <property type="entry name" value="TRANSAMIDASE"/>
    <property type="match status" value="1"/>
</dbReference>
<dbReference type="OrthoDB" id="9811471at2"/>
<proteinExistence type="predicted"/>
<dbReference type="STRING" id="488538.SAR116_0599"/>
<name>D5BRE5_PUNMI</name>
<sequence length="460" mass="48913">MTNLFGTIESLSAAYAKQQLKPSKVVDAHLQAIEKHNAHIDAYQTVFFDQAMQAAAAADKAFMSGYRIGPFHGIPFALKDIYDLEGHICTNGSMALKDRVSPKSGTVVRRLIAAGGIVLGKSKTVESAFGGWGTNQKMGTPWNPWDLKNHRIPGGSSSGSGVATAAGLAVCGIGSDTGGSVRLPAAYCGITGLKVTEGQLPCDGIAPLAQTLDSPGPMTQTVTDTVMLYEIMMGREGGAIDDDMRTHNGLYQMLAKGVRGLKLGQMAQSERANCTADILAGYDQAIDSLQRLGADIEVFSSPFGYASLADDNGAITAVEAYNNHGHLYEDKTAPMDEDVRKRMLTGKTYLAHEYVRMLETRRQRCVEFNEAISGFDAILTPSMTSTAPIITDVDQAISPGHFTRPFNYLAMCGLSVPTGLASDGMPLSLQIIARAHDEAMAIRIGAAVESVTASIGRAPL</sequence>
<dbReference type="InterPro" id="IPR000120">
    <property type="entry name" value="Amidase"/>
</dbReference>
<keyword evidence="2" id="KW-0436">Ligase</keyword>
<dbReference type="AlphaFoldDB" id="D5BRE5"/>
<keyword evidence="3" id="KW-1185">Reference proteome</keyword>
<dbReference type="SUPFAM" id="SSF75304">
    <property type="entry name" value="Amidase signature (AS) enzymes"/>
    <property type="match status" value="1"/>
</dbReference>
<dbReference type="eggNOG" id="COG0154">
    <property type="taxonomic scope" value="Bacteria"/>
</dbReference>
<evidence type="ECO:0000313" key="3">
    <source>
        <dbReference type="Proteomes" id="UP000007460"/>
    </source>
</evidence>
<dbReference type="GO" id="GO:0016874">
    <property type="term" value="F:ligase activity"/>
    <property type="evidence" value="ECO:0007669"/>
    <property type="project" value="UniProtKB-KW"/>
</dbReference>
<reference evidence="2 3" key="1">
    <citation type="journal article" date="2010" name="J. Bacteriol.">
        <title>Complete genome sequence of "Candidatus Puniceispirillum marinum" IMCC1322, a representative of the SAR116 clade in the Alphaproteobacteria.</title>
        <authorList>
            <person name="Oh H.M."/>
            <person name="Kwon K.K."/>
            <person name="Kang I."/>
            <person name="Kang S.G."/>
            <person name="Lee J.H."/>
            <person name="Kim S.J."/>
            <person name="Cho J.C."/>
        </authorList>
    </citation>
    <scope>NUCLEOTIDE SEQUENCE [LARGE SCALE GENOMIC DNA]</scope>
    <source>
        <strain evidence="2 3">IMCC1322</strain>
    </source>
</reference>
<dbReference type="InterPro" id="IPR020556">
    <property type="entry name" value="Amidase_CS"/>
</dbReference>
<feature type="domain" description="Amidase" evidence="1">
    <location>
        <begin position="25"/>
        <end position="440"/>
    </location>
</feature>
<dbReference type="Gene3D" id="3.90.1300.10">
    <property type="entry name" value="Amidase signature (AS) domain"/>
    <property type="match status" value="1"/>
</dbReference>
<dbReference type="PROSITE" id="PS00571">
    <property type="entry name" value="AMIDASES"/>
    <property type="match status" value="1"/>
</dbReference>
<dbReference type="EC" id="6.3.5.-" evidence="2"/>
<accession>D5BRE5</accession>
<evidence type="ECO:0000259" key="1">
    <source>
        <dbReference type="Pfam" id="PF01425"/>
    </source>
</evidence>
<dbReference type="HOGENOM" id="CLU_009600_0_3_5"/>
<dbReference type="Proteomes" id="UP000007460">
    <property type="component" value="Chromosome"/>
</dbReference>
<dbReference type="EMBL" id="CP001751">
    <property type="protein sequence ID" value="ADE38842.1"/>
    <property type="molecule type" value="Genomic_DNA"/>
</dbReference>